<accession>A0A917Q4V0</accession>
<dbReference type="Proteomes" id="UP000600449">
    <property type="component" value="Unassembled WGS sequence"/>
</dbReference>
<protein>
    <submittedName>
        <fullName evidence="4">4-hydroxybenzoate 3-monooxygenase</fullName>
    </submittedName>
</protein>
<organism evidence="4 5">
    <name type="scientific">Salinarimonas ramus</name>
    <dbReference type="NCBI Taxonomy" id="690164"/>
    <lineage>
        <taxon>Bacteria</taxon>
        <taxon>Pseudomonadati</taxon>
        <taxon>Pseudomonadota</taxon>
        <taxon>Alphaproteobacteria</taxon>
        <taxon>Hyphomicrobiales</taxon>
        <taxon>Salinarimonadaceae</taxon>
        <taxon>Salinarimonas</taxon>
    </lineage>
</organism>
<dbReference type="GO" id="GO:0071949">
    <property type="term" value="F:FAD binding"/>
    <property type="evidence" value="ECO:0007669"/>
    <property type="project" value="InterPro"/>
</dbReference>
<dbReference type="NCBIfam" id="TIGR02360">
    <property type="entry name" value="pbenz_hydroxyl"/>
    <property type="match status" value="1"/>
</dbReference>
<dbReference type="Pfam" id="PF01494">
    <property type="entry name" value="FAD_binding_3"/>
    <property type="match status" value="1"/>
</dbReference>
<dbReference type="PANTHER" id="PTHR43004:SF3">
    <property type="entry name" value="P-HYDROXYBENZOATE HYDROXYLASE"/>
    <property type="match status" value="1"/>
</dbReference>
<evidence type="ECO:0000259" key="3">
    <source>
        <dbReference type="Pfam" id="PF01494"/>
    </source>
</evidence>
<evidence type="ECO:0000256" key="2">
    <source>
        <dbReference type="ARBA" id="ARBA00022827"/>
    </source>
</evidence>
<comment type="caution">
    <text evidence="4">The sequence shown here is derived from an EMBL/GenBank/DDBJ whole genome shotgun (WGS) entry which is preliminary data.</text>
</comment>
<dbReference type="SUPFAM" id="SSF51905">
    <property type="entry name" value="FAD/NAD(P)-binding domain"/>
    <property type="match status" value="1"/>
</dbReference>
<reference evidence="4 5" key="1">
    <citation type="journal article" date="2014" name="Int. J. Syst. Evol. Microbiol.">
        <title>Complete genome sequence of Corynebacterium casei LMG S-19264T (=DSM 44701T), isolated from a smear-ripened cheese.</title>
        <authorList>
            <consortium name="US DOE Joint Genome Institute (JGI-PGF)"/>
            <person name="Walter F."/>
            <person name="Albersmeier A."/>
            <person name="Kalinowski J."/>
            <person name="Ruckert C."/>
        </authorList>
    </citation>
    <scope>NUCLEOTIDE SEQUENCE [LARGE SCALE GENOMIC DNA]</scope>
    <source>
        <strain evidence="4 5">CGMCC 1.9161</strain>
    </source>
</reference>
<keyword evidence="2" id="KW-0274">FAD</keyword>
<dbReference type="InterPro" id="IPR050641">
    <property type="entry name" value="RIFMO-like"/>
</dbReference>
<evidence type="ECO:0000256" key="1">
    <source>
        <dbReference type="ARBA" id="ARBA00022630"/>
    </source>
</evidence>
<keyword evidence="1" id="KW-0285">Flavoprotein</keyword>
<dbReference type="PRINTS" id="PR00420">
    <property type="entry name" value="RNGMNOXGNASE"/>
</dbReference>
<dbReference type="Gene3D" id="3.30.9.10">
    <property type="entry name" value="D-Amino Acid Oxidase, subunit A, domain 2"/>
    <property type="match status" value="1"/>
</dbReference>
<evidence type="ECO:0000313" key="4">
    <source>
        <dbReference type="EMBL" id="GGK22572.1"/>
    </source>
</evidence>
<dbReference type="InterPro" id="IPR012733">
    <property type="entry name" value="HB_mOase"/>
</dbReference>
<dbReference type="InterPro" id="IPR002938">
    <property type="entry name" value="FAD-bd"/>
</dbReference>
<gene>
    <name evidence="4" type="primary">pobA</name>
    <name evidence="4" type="ORF">GCM10011322_06560</name>
</gene>
<dbReference type="GO" id="GO:0018659">
    <property type="term" value="F:4-hydroxybenzoate 3-monooxygenase activity"/>
    <property type="evidence" value="ECO:0007669"/>
    <property type="project" value="InterPro"/>
</dbReference>
<feature type="domain" description="FAD-binding" evidence="3">
    <location>
        <begin position="6"/>
        <end position="345"/>
    </location>
</feature>
<dbReference type="AlphaFoldDB" id="A0A917Q4V0"/>
<dbReference type="PANTHER" id="PTHR43004">
    <property type="entry name" value="TRK SYSTEM POTASSIUM UPTAKE PROTEIN"/>
    <property type="match status" value="1"/>
</dbReference>
<keyword evidence="5" id="KW-1185">Reference proteome</keyword>
<name>A0A917Q4V0_9HYPH</name>
<dbReference type="InterPro" id="IPR036188">
    <property type="entry name" value="FAD/NAD-bd_sf"/>
</dbReference>
<sequence>MAERHVKVGIVGAGPAGLLLSHLLHLAGISSIVIEARSRAHIEGRIRAGVLEQGTVDVLRETGVGTRMDAEGLLHHGTILKFAGEARRIDFQDLVGKSVMVYGQHEVVKDLVAARLAAGGEIVFEVADTRIEGIEGSEPKIHYTHEGRARTIACDFVAGCDGFHGISRAAIPADVLRVYERVYPFGWLGILARTPPASEELIYARHDRGFALLSMRSPEISRLYLQCPPDEDVALWPDERIWEELQVRLAGGEGWRLEEGEIVQKGVTAMRSFVAEPMRHGRLFLAGDAAHIVPPTGAKGMNLAVGDVQVLARALEIYYASGRERALEAYSDTCLRRIWAVQRFSWWMTQMLHTFDDASAFDRRRQLAELDYVTTSRAAMTTLAENYVGLPLDRGPQ</sequence>
<proteinExistence type="predicted"/>
<evidence type="ECO:0000313" key="5">
    <source>
        <dbReference type="Proteomes" id="UP000600449"/>
    </source>
</evidence>
<dbReference type="NCBIfam" id="NF006091">
    <property type="entry name" value="PRK08243.1"/>
    <property type="match status" value="1"/>
</dbReference>
<dbReference type="EMBL" id="BMMF01000002">
    <property type="protein sequence ID" value="GGK22572.1"/>
    <property type="molecule type" value="Genomic_DNA"/>
</dbReference>
<dbReference type="Gene3D" id="3.50.50.60">
    <property type="entry name" value="FAD/NAD(P)-binding domain"/>
    <property type="match status" value="1"/>
</dbReference>
<dbReference type="GO" id="GO:0043639">
    <property type="term" value="P:benzoate catabolic process"/>
    <property type="evidence" value="ECO:0007669"/>
    <property type="project" value="InterPro"/>
</dbReference>
<dbReference type="RefSeq" id="WP_188909547.1">
    <property type="nucleotide sequence ID" value="NZ_BMMF01000002.1"/>
</dbReference>
<dbReference type="SUPFAM" id="SSF54373">
    <property type="entry name" value="FAD-linked reductases, C-terminal domain"/>
    <property type="match status" value="1"/>
</dbReference>